<protein>
    <submittedName>
        <fullName evidence="2">Uncharacterized protein</fullName>
    </submittedName>
</protein>
<feature type="transmembrane region" description="Helical" evidence="1">
    <location>
        <begin position="34"/>
        <end position="53"/>
    </location>
</feature>
<dbReference type="EMBL" id="BAAABL010000037">
    <property type="protein sequence ID" value="GAA0296984.1"/>
    <property type="molecule type" value="Genomic_DNA"/>
</dbReference>
<accession>A0AAV3S6Y3</accession>
<dbReference type="AlphaFoldDB" id="A0AAV3S6Y3"/>
<keyword evidence="1" id="KW-1133">Transmembrane helix</keyword>
<feature type="transmembrane region" description="Helical" evidence="1">
    <location>
        <begin position="9"/>
        <end position="28"/>
    </location>
</feature>
<comment type="caution">
    <text evidence="2">The sequence shown here is derived from an EMBL/GenBank/DDBJ whole genome shotgun (WGS) entry which is preliminary data.</text>
</comment>
<reference evidence="2 3" key="1">
    <citation type="journal article" date="2019" name="Int. J. Syst. Evol. Microbiol.">
        <title>The Global Catalogue of Microorganisms (GCM) 10K type strain sequencing project: providing services to taxonomists for standard genome sequencing and annotation.</title>
        <authorList>
            <consortium name="The Broad Institute Genomics Platform"/>
            <consortium name="The Broad Institute Genome Sequencing Center for Infectious Disease"/>
            <person name="Wu L."/>
            <person name="Ma J."/>
        </authorList>
    </citation>
    <scope>NUCLEOTIDE SEQUENCE [LARGE SCALE GENOMIC DNA]</scope>
    <source>
        <strain evidence="2 3">JCM 16330</strain>
    </source>
</reference>
<organism evidence="2 3">
    <name type="scientific">Halarchaeum salinum</name>
    <dbReference type="NCBI Taxonomy" id="489912"/>
    <lineage>
        <taxon>Archaea</taxon>
        <taxon>Methanobacteriati</taxon>
        <taxon>Methanobacteriota</taxon>
        <taxon>Stenosarchaea group</taxon>
        <taxon>Halobacteria</taxon>
        <taxon>Halobacteriales</taxon>
        <taxon>Halobacteriaceae</taxon>
    </lineage>
</organism>
<keyword evidence="1" id="KW-0812">Transmembrane</keyword>
<evidence type="ECO:0000313" key="3">
    <source>
        <dbReference type="Proteomes" id="UP001500837"/>
    </source>
</evidence>
<sequence>MDTELRTHLLFIEILLIVVVAIGVFMYSQLVPQSGLLGLGLLGVVGVLFLYVYESTG</sequence>
<evidence type="ECO:0000313" key="2">
    <source>
        <dbReference type="EMBL" id="GAA0296984.1"/>
    </source>
</evidence>
<keyword evidence="1" id="KW-0472">Membrane</keyword>
<proteinExistence type="predicted"/>
<evidence type="ECO:0000256" key="1">
    <source>
        <dbReference type="SAM" id="Phobius"/>
    </source>
</evidence>
<dbReference type="Proteomes" id="UP001500837">
    <property type="component" value="Unassembled WGS sequence"/>
</dbReference>
<name>A0AAV3S6Y3_9EURY</name>
<keyword evidence="3" id="KW-1185">Reference proteome</keyword>
<gene>
    <name evidence="2" type="ORF">GCM10009066_09210</name>
</gene>